<proteinExistence type="predicted"/>
<organism evidence="1 2">
    <name type="scientific">Pseudomonas syringae pv. primulae</name>
    <dbReference type="NCBI Taxonomy" id="251707"/>
    <lineage>
        <taxon>Bacteria</taxon>
        <taxon>Pseudomonadati</taxon>
        <taxon>Pseudomonadota</taxon>
        <taxon>Gammaproteobacteria</taxon>
        <taxon>Pseudomonadales</taxon>
        <taxon>Pseudomonadaceae</taxon>
        <taxon>Pseudomonas</taxon>
    </lineage>
</organism>
<accession>A0A3M4RS31</accession>
<gene>
    <name evidence="1" type="ORF">ALP92_200088</name>
</gene>
<evidence type="ECO:0000313" key="2">
    <source>
        <dbReference type="Proteomes" id="UP000276615"/>
    </source>
</evidence>
<evidence type="ECO:0000313" key="1">
    <source>
        <dbReference type="EMBL" id="RMR05316.1"/>
    </source>
</evidence>
<protein>
    <submittedName>
        <fullName evidence="1">Uncharacterized protein</fullName>
    </submittedName>
</protein>
<dbReference type="Proteomes" id="UP000276615">
    <property type="component" value="Unassembled WGS sequence"/>
</dbReference>
<comment type="caution">
    <text evidence="1">The sequence shown here is derived from an EMBL/GenBank/DDBJ whole genome shotgun (WGS) entry which is preliminary data.</text>
</comment>
<reference evidence="1 2" key="1">
    <citation type="submission" date="2018-08" db="EMBL/GenBank/DDBJ databases">
        <title>Recombination of ecologically and evolutionarily significant loci maintains genetic cohesion in the Pseudomonas syringae species complex.</title>
        <authorList>
            <person name="Dillon M."/>
            <person name="Thakur S."/>
            <person name="Almeida R.N.D."/>
            <person name="Weir B.S."/>
            <person name="Guttman D.S."/>
        </authorList>
    </citation>
    <scope>NUCLEOTIDE SEQUENCE [LARGE SCALE GENOMIC DNA]</scope>
    <source>
        <strain evidence="1 2">ICMP 8670</strain>
    </source>
</reference>
<dbReference type="EMBL" id="RBRQ01000256">
    <property type="protein sequence ID" value="RMR05316.1"/>
    <property type="molecule type" value="Genomic_DNA"/>
</dbReference>
<sequence length="115" mass="13010">MVAQEGAQLDLCIQQFQTLRMTHITKLRVMMGNAMARQIARRNRFEHDLINLGFLRDFKKVLGKCGRTQVMPEICNSSPTSAREIELQSCQAILAMFGHFSSPIKVTLRSLADSL</sequence>
<dbReference type="AlphaFoldDB" id="A0A3M4RS31"/>
<name>A0A3M4RS31_9PSED</name>